<dbReference type="InterPro" id="IPR016181">
    <property type="entry name" value="Acyl_CoA_acyltransferase"/>
</dbReference>
<keyword evidence="2" id="KW-0808">Transferase</keyword>
<evidence type="ECO:0000259" key="1">
    <source>
        <dbReference type="PROSITE" id="PS51186"/>
    </source>
</evidence>
<dbReference type="Proteomes" id="UP001237448">
    <property type="component" value="Unassembled WGS sequence"/>
</dbReference>
<keyword evidence="3" id="KW-1185">Reference proteome</keyword>
<dbReference type="PROSITE" id="PS51186">
    <property type="entry name" value="GNAT"/>
    <property type="match status" value="1"/>
</dbReference>
<reference evidence="2 3" key="1">
    <citation type="submission" date="2023-07" db="EMBL/GenBank/DDBJ databases">
        <title>Genomic Encyclopedia of Type Strains, Phase IV (KMG-IV): sequencing the most valuable type-strain genomes for metagenomic binning, comparative biology and taxonomic classification.</title>
        <authorList>
            <person name="Goeker M."/>
        </authorList>
    </citation>
    <scope>NUCLEOTIDE SEQUENCE [LARGE SCALE GENOMIC DNA]</scope>
    <source>
        <strain evidence="2 3">DSM 5896</strain>
    </source>
</reference>
<protein>
    <submittedName>
        <fullName evidence="2">Acetyltransferase</fullName>
        <ecNumber evidence="2">2.3.1.-</ecNumber>
    </submittedName>
</protein>
<dbReference type="EC" id="2.3.1.-" evidence="2"/>
<gene>
    <name evidence="2" type="ORF">J3R73_001006</name>
</gene>
<dbReference type="GO" id="GO:0016746">
    <property type="term" value="F:acyltransferase activity"/>
    <property type="evidence" value="ECO:0007669"/>
    <property type="project" value="UniProtKB-KW"/>
</dbReference>
<feature type="domain" description="N-acetyltransferase" evidence="1">
    <location>
        <begin position="6"/>
        <end position="150"/>
    </location>
</feature>
<sequence length="150" mass="16775">MIAALVTIRETGAEDESSLRALWCAAWEKTYPAIDYQARWPSMWRDWQESGAAIFAAMRGRDFIGMIVLAGAGEGLVVEQIALAPAEQGSGTAHLLMTFAKKRAPDRLKLTVNAFNRRAIRFYEREGFVRTGTGINPASGLSTFDYEWRR</sequence>
<organism evidence="2 3">
    <name type="scientific">Labrys monachus</name>
    <dbReference type="NCBI Taxonomy" id="217067"/>
    <lineage>
        <taxon>Bacteria</taxon>
        <taxon>Pseudomonadati</taxon>
        <taxon>Pseudomonadota</taxon>
        <taxon>Alphaproteobacteria</taxon>
        <taxon>Hyphomicrobiales</taxon>
        <taxon>Xanthobacteraceae</taxon>
        <taxon>Labrys</taxon>
    </lineage>
</organism>
<comment type="caution">
    <text evidence="2">The sequence shown here is derived from an EMBL/GenBank/DDBJ whole genome shotgun (WGS) entry which is preliminary data.</text>
</comment>
<dbReference type="InterPro" id="IPR000182">
    <property type="entry name" value="GNAT_dom"/>
</dbReference>
<evidence type="ECO:0000313" key="3">
    <source>
        <dbReference type="Proteomes" id="UP001237448"/>
    </source>
</evidence>
<dbReference type="Pfam" id="PF00583">
    <property type="entry name" value="Acetyltransf_1"/>
    <property type="match status" value="1"/>
</dbReference>
<proteinExistence type="predicted"/>
<dbReference type="SUPFAM" id="SSF55729">
    <property type="entry name" value="Acyl-CoA N-acyltransferases (Nat)"/>
    <property type="match status" value="1"/>
</dbReference>
<evidence type="ECO:0000313" key="2">
    <source>
        <dbReference type="EMBL" id="MDQ0391214.1"/>
    </source>
</evidence>
<name>A0ABU0FAR6_9HYPH</name>
<accession>A0ABU0FAR6</accession>
<dbReference type="Gene3D" id="3.40.630.30">
    <property type="match status" value="1"/>
</dbReference>
<dbReference type="EMBL" id="JAUSVK010000001">
    <property type="protein sequence ID" value="MDQ0391214.1"/>
    <property type="molecule type" value="Genomic_DNA"/>
</dbReference>
<dbReference type="RefSeq" id="WP_307423165.1">
    <property type="nucleotide sequence ID" value="NZ_JAUSVK010000001.1"/>
</dbReference>
<keyword evidence="2" id="KW-0012">Acyltransferase</keyword>